<organism evidence="1 2">
    <name type="scientific">Acidihalobacter aeolianus</name>
    <dbReference type="NCBI Taxonomy" id="2792603"/>
    <lineage>
        <taxon>Bacteria</taxon>
        <taxon>Pseudomonadati</taxon>
        <taxon>Pseudomonadota</taxon>
        <taxon>Gammaproteobacteria</taxon>
        <taxon>Chromatiales</taxon>
        <taxon>Ectothiorhodospiraceae</taxon>
        <taxon>Acidihalobacter</taxon>
    </lineage>
</organism>
<dbReference type="RefSeq" id="WP_070073359.1">
    <property type="nucleotide sequence ID" value="NZ_CP017448.1"/>
</dbReference>
<proteinExistence type="predicted"/>
<gene>
    <name evidence="1" type="ORF">BJI67_12895</name>
</gene>
<accession>A0A1D8KA30</accession>
<name>A0A1D8KA30_9GAMM</name>
<reference evidence="1 2" key="1">
    <citation type="submission" date="2016-09" db="EMBL/GenBank/DDBJ databases">
        <title>Acidihalobacter prosperus V6 (DSM14174).</title>
        <authorList>
            <person name="Khaleque H.N."/>
            <person name="Ramsay J.P."/>
            <person name="Murphy R.J.T."/>
            <person name="Kaksonen A.H."/>
            <person name="Boxall N.J."/>
            <person name="Watkin E.L.J."/>
        </authorList>
    </citation>
    <scope>NUCLEOTIDE SEQUENCE [LARGE SCALE GENOMIC DNA]</scope>
    <source>
        <strain evidence="1 2">V6</strain>
    </source>
</reference>
<dbReference type="AlphaFoldDB" id="A0A1D8KA30"/>
<evidence type="ECO:0000313" key="2">
    <source>
        <dbReference type="Proteomes" id="UP000095342"/>
    </source>
</evidence>
<dbReference type="Proteomes" id="UP000095342">
    <property type="component" value="Chromosome"/>
</dbReference>
<sequence length="149" mass="17078">MKMTEWNDGNTPETGDENFWYALTQVPPEQRENWDPKIRMSVEGLEAQMAKQAADAERDEAPAPANVIAARELMAGVELDHFYVHRLVERVLSRCVDHATAIDGFWTKERAQEVLSPVIRDADIEAEIREVFRGLVLQILFVINHEPQH</sequence>
<dbReference type="EMBL" id="CP017448">
    <property type="protein sequence ID" value="AOV17829.1"/>
    <property type="molecule type" value="Genomic_DNA"/>
</dbReference>
<evidence type="ECO:0000313" key="1">
    <source>
        <dbReference type="EMBL" id="AOV17829.1"/>
    </source>
</evidence>
<protein>
    <submittedName>
        <fullName evidence="1">Uncharacterized protein</fullName>
    </submittedName>
</protein>
<keyword evidence="2" id="KW-1185">Reference proteome</keyword>
<dbReference type="KEGG" id="aaeo:BJI67_12895"/>